<dbReference type="SUPFAM" id="SSF56112">
    <property type="entry name" value="Protein kinase-like (PK-like)"/>
    <property type="match status" value="1"/>
</dbReference>
<evidence type="ECO:0000256" key="13">
    <source>
        <dbReference type="SAM" id="Phobius"/>
    </source>
</evidence>
<dbReference type="NCBIfam" id="TIGR01982">
    <property type="entry name" value="UbiB"/>
    <property type="match status" value="1"/>
</dbReference>
<dbReference type="Gene3D" id="1.10.510.10">
    <property type="entry name" value="Transferase(Phosphotransferase) domain 1"/>
    <property type="match status" value="1"/>
</dbReference>
<dbReference type="KEGG" id="rpm:RSPPHO_01361"/>
<keyword evidence="15" id="KW-0560">Oxidoreductase</keyword>
<dbReference type="InterPro" id="IPR050154">
    <property type="entry name" value="UbiB_kinase"/>
</dbReference>
<keyword evidence="10" id="KW-0067">ATP-binding</keyword>
<dbReference type="OrthoDB" id="9795390at2"/>
<evidence type="ECO:0000256" key="12">
    <source>
        <dbReference type="ARBA" id="ARBA00023136"/>
    </source>
</evidence>
<keyword evidence="12 13" id="KW-0472">Membrane</keyword>
<name>H6SJ22_PARPM</name>
<keyword evidence="6" id="KW-0831">Ubiquinone biosynthesis</keyword>
<dbReference type="InterPro" id="IPR010232">
    <property type="entry name" value="UbiB"/>
</dbReference>
<keyword evidence="11 13" id="KW-1133">Transmembrane helix</keyword>
<dbReference type="PROSITE" id="PS50011">
    <property type="entry name" value="PROTEIN_KINASE_DOM"/>
    <property type="match status" value="1"/>
</dbReference>
<evidence type="ECO:0000256" key="3">
    <source>
        <dbReference type="ARBA" id="ARBA00022475"/>
    </source>
</evidence>
<dbReference type="UniPathway" id="UPA00232"/>
<dbReference type="InterPro" id="IPR000719">
    <property type="entry name" value="Prot_kinase_dom"/>
</dbReference>
<keyword evidence="16" id="KW-1185">Reference proteome</keyword>
<dbReference type="PANTHER" id="PTHR10566">
    <property type="entry name" value="CHAPERONE-ACTIVITY OF BC1 COMPLEX CABC1 -RELATED"/>
    <property type="match status" value="1"/>
</dbReference>
<evidence type="ECO:0000256" key="7">
    <source>
        <dbReference type="ARBA" id="ARBA00022692"/>
    </source>
</evidence>
<keyword evidence="4" id="KW-0997">Cell inner membrane</keyword>
<dbReference type="RefSeq" id="WP_014414626.1">
    <property type="nucleotide sequence ID" value="NC_017059.1"/>
</dbReference>
<organism evidence="15 16">
    <name type="scientific">Pararhodospirillum photometricum DSM 122</name>
    <dbReference type="NCBI Taxonomy" id="1150469"/>
    <lineage>
        <taxon>Bacteria</taxon>
        <taxon>Pseudomonadati</taxon>
        <taxon>Pseudomonadota</taxon>
        <taxon>Alphaproteobacteria</taxon>
        <taxon>Rhodospirillales</taxon>
        <taxon>Rhodospirillaceae</taxon>
        <taxon>Pararhodospirillum</taxon>
    </lineage>
</organism>
<dbReference type="STRING" id="1150469.RSPPHO_01361"/>
<evidence type="ECO:0000256" key="4">
    <source>
        <dbReference type="ARBA" id="ARBA00022519"/>
    </source>
</evidence>
<evidence type="ECO:0000256" key="11">
    <source>
        <dbReference type="ARBA" id="ARBA00022989"/>
    </source>
</evidence>
<evidence type="ECO:0000256" key="8">
    <source>
        <dbReference type="ARBA" id="ARBA00022741"/>
    </source>
</evidence>
<dbReference type="EMBL" id="HE663493">
    <property type="protein sequence ID" value="CCG07987.1"/>
    <property type="molecule type" value="Genomic_DNA"/>
</dbReference>
<dbReference type="InterPro" id="IPR011009">
    <property type="entry name" value="Kinase-like_dom_sf"/>
</dbReference>
<dbReference type="GO" id="GO:0006744">
    <property type="term" value="P:ubiquinone biosynthetic process"/>
    <property type="evidence" value="ECO:0007669"/>
    <property type="project" value="UniProtKB-UniPathway"/>
</dbReference>
<dbReference type="InterPro" id="IPR004147">
    <property type="entry name" value="ABC1_dom"/>
</dbReference>
<proteinExistence type="inferred from homology"/>
<dbReference type="Proteomes" id="UP000033220">
    <property type="component" value="Chromosome DSM 122"/>
</dbReference>
<evidence type="ECO:0000259" key="14">
    <source>
        <dbReference type="PROSITE" id="PS50011"/>
    </source>
</evidence>
<evidence type="ECO:0000256" key="6">
    <source>
        <dbReference type="ARBA" id="ARBA00022688"/>
    </source>
</evidence>
<dbReference type="AlphaFoldDB" id="H6SJ22"/>
<dbReference type="eggNOG" id="COG0661">
    <property type="taxonomic scope" value="Bacteria"/>
</dbReference>
<dbReference type="EC" id="1.14.13.-" evidence="15"/>
<protein>
    <submittedName>
        <fullName evidence="15">2-octaprenylphenol hydroxylase</fullName>
        <ecNumber evidence="15">1.14.13.-</ecNumber>
    </submittedName>
</protein>
<evidence type="ECO:0000256" key="9">
    <source>
        <dbReference type="ARBA" id="ARBA00022777"/>
    </source>
</evidence>
<dbReference type="CDD" id="cd13972">
    <property type="entry name" value="UbiB"/>
    <property type="match status" value="1"/>
</dbReference>
<dbReference type="Pfam" id="PF03109">
    <property type="entry name" value="ABC1"/>
    <property type="match status" value="1"/>
</dbReference>
<comment type="similarity">
    <text evidence="2">Belongs to the protein kinase superfamily. ADCK protein kinase family.</text>
</comment>
<keyword evidence="7 13" id="KW-0812">Transmembrane</keyword>
<evidence type="ECO:0000256" key="5">
    <source>
        <dbReference type="ARBA" id="ARBA00022679"/>
    </source>
</evidence>
<keyword evidence="5" id="KW-0808">Transferase</keyword>
<gene>
    <name evidence="15" type="ORF">RSPPHO_01361</name>
</gene>
<accession>H6SJ22</accession>
<dbReference type="GO" id="GO:0004672">
    <property type="term" value="F:protein kinase activity"/>
    <property type="evidence" value="ECO:0007669"/>
    <property type="project" value="InterPro"/>
</dbReference>
<evidence type="ECO:0000256" key="10">
    <source>
        <dbReference type="ARBA" id="ARBA00022840"/>
    </source>
</evidence>
<evidence type="ECO:0000313" key="16">
    <source>
        <dbReference type="Proteomes" id="UP000033220"/>
    </source>
</evidence>
<comment type="pathway">
    <text evidence="1">Cofactor biosynthesis; ubiquinone biosynthesis [regulation].</text>
</comment>
<dbReference type="InterPro" id="IPR045308">
    <property type="entry name" value="UbiB_bact"/>
</dbReference>
<dbReference type="GO" id="GO:0016491">
    <property type="term" value="F:oxidoreductase activity"/>
    <property type="evidence" value="ECO:0007669"/>
    <property type="project" value="UniProtKB-KW"/>
</dbReference>
<keyword evidence="3" id="KW-1003">Cell membrane</keyword>
<dbReference type="PANTHER" id="PTHR10566:SF113">
    <property type="entry name" value="PROTEIN ACTIVITY OF BC1 COMPLEX KINASE 7, CHLOROPLASTIC"/>
    <property type="match status" value="1"/>
</dbReference>
<evidence type="ECO:0000256" key="2">
    <source>
        <dbReference type="ARBA" id="ARBA00009670"/>
    </source>
</evidence>
<dbReference type="HOGENOM" id="CLU_006533_0_0_5"/>
<dbReference type="PATRIC" id="fig|1150469.3.peg.1537"/>
<evidence type="ECO:0000256" key="1">
    <source>
        <dbReference type="ARBA" id="ARBA00005020"/>
    </source>
</evidence>
<feature type="domain" description="Protein kinase" evidence="14">
    <location>
        <begin position="90"/>
        <end position="431"/>
    </location>
</feature>
<keyword evidence="8" id="KW-0547">Nucleotide-binding</keyword>
<reference evidence="15 16" key="1">
    <citation type="submission" date="2012-02" db="EMBL/GenBank/DDBJ databases">
        <title>Shotgun genome sequence of Phaeospirillum photometricum DSM 122.</title>
        <authorList>
            <person name="Duquesne K."/>
            <person name="Sturgis J."/>
        </authorList>
    </citation>
    <scope>NUCLEOTIDE SEQUENCE [LARGE SCALE GENOMIC DNA]</scope>
    <source>
        <strain evidence="16">DSM122</strain>
    </source>
</reference>
<keyword evidence="9" id="KW-0418">Kinase</keyword>
<feature type="transmembrane region" description="Helical" evidence="13">
    <location>
        <begin position="495"/>
        <end position="513"/>
    </location>
</feature>
<dbReference type="GO" id="GO:0005524">
    <property type="term" value="F:ATP binding"/>
    <property type="evidence" value="ECO:0007669"/>
    <property type="project" value="UniProtKB-KW"/>
</dbReference>
<evidence type="ECO:0000313" key="15">
    <source>
        <dbReference type="EMBL" id="CCG07987.1"/>
    </source>
</evidence>
<sequence length="514" mass="56604">MAGHLRNVARLLTIARVLARHDALFLLDSLAVLKPVALVARAVSRRAVPGRPGQKLAAAFTDLGPTFIKLGQALSIRADLLGEEIAADLSDLQDALPPFSFTEVRKAVEEELGQPLESLFSSFDETPVAAASIAQVHFAVTAPDAEGRTQEVAVKVLRPGVEEAFRKDVELLHWLARLAEAAQPSTRRLRPVETARAFEDAVVMEMDLRFEAAAACEVAENFADDDDFRVPAIDWMRTGRRVMTLERVNGIPINDREALAAAGLRPVDLVTRVSNAFFRMVFRDGFFHADMHPGNIFVDRDGTIVAVDFGIMGRVDRQTRRHLGEMLLSFLTANYRRAAEVHFEAGWVGADQSVDAFTQACRSIAQPILGRPLAEISIARLLGQLFHVTETFDMHTQPQLLMLQKSMLVSEGVGRTLAPDVNMWEMARPLIESWMADNLGPQARLKDGLTTLGDSIERLPRILAATESTLGKIQSGGLRLDPETVKALRGRKRSWAAALPWVLVLVLGLLLILK</sequence>